<evidence type="ECO:0000313" key="9">
    <source>
        <dbReference type="EMBL" id="KAA9041323.1"/>
    </source>
</evidence>
<organism evidence="9 10">
    <name type="scientific">Ginsengibacter hankyongi</name>
    <dbReference type="NCBI Taxonomy" id="2607284"/>
    <lineage>
        <taxon>Bacteria</taxon>
        <taxon>Pseudomonadati</taxon>
        <taxon>Bacteroidota</taxon>
        <taxon>Chitinophagia</taxon>
        <taxon>Chitinophagales</taxon>
        <taxon>Chitinophagaceae</taxon>
        <taxon>Ginsengibacter</taxon>
    </lineage>
</organism>
<evidence type="ECO:0000256" key="6">
    <source>
        <dbReference type="ARBA" id="ARBA00023136"/>
    </source>
</evidence>
<keyword evidence="4 7" id="KW-0812">Transmembrane</keyword>
<dbReference type="EMBL" id="VYQF01000001">
    <property type="protein sequence ID" value="KAA9041323.1"/>
    <property type="molecule type" value="Genomic_DNA"/>
</dbReference>
<comment type="subcellular location">
    <subcellularLocation>
        <location evidence="1">Cell membrane</location>
        <topology evidence="1">Single-pass membrane protein</topology>
    </subcellularLocation>
    <subcellularLocation>
        <location evidence="7">Cell membrane</location>
        <topology evidence="7">Single-pass type II membrane protein</topology>
    </subcellularLocation>
</comment>
<feature type="transmembrane region" description="Helical" evidence="8">
    <location>
        <begin position="22"/>
        <end position="42"/>
    </location>
</feature>
<evidence type="ECO:0000256" key="5">
    <source>
        <dbReference type="ARBA" id="ARBA00022989"/>
    </source>
</evidence>
<evidence type="ECO:0000256" key="1">
    <source>
        <dbReference type="ARBA" id="ARBA00004162"/>
    </source>
</evidence>
<evidence type="ECO:0000256" key="7">
    <source>
        <dbReference type="RuleBase" id="RU003879"/>
    </source>
</evidence>
<keyword evidence="3" id="KW-1003">Cell membrane</keyword>
<accession>A0A5J5ILS1</accession>
<keyword evidence="5 8" id="KW-1133">Transmembrane helix</keyword>
<dbReference type="PANTHER" id="PTHR30558:SF3">
    <property type="entry name" value="BIOPOLYMER TRANSPORT PROTEIN EXBD-RELATED"/>
    <property type="match status" value="1"/>
</dbReference>
<dbReference type="GO" id="GO:0022857">
    <property type="term" value="F:transmembrane transporter activity"/>
    <property type="evidence" value="ECO:0007669"/>
    <property type="project" value="InterPro"/>
</dbReference>
<comment type="similarity">
    <text evidence="2 7">Belongs to the ExbD/TolR family.</text>
</comment>
<reference evidence="9 10" key="1">
    <citation type="submission" date="2019-09" db="EMBL/GenBank/DDBJ databases">
        <title>Draft genome sequence of Ginsengibacter sp. BR5-29.</title>
        <authorList>
            <person name="Im W.-T."/>
        </authorList>
    </citation>
    <scope>NUCLEOTIDE SEQUENCE [LARGE SCALE GENOMIC DNA]</scope>
    <source>
        <strain evidence="9 10">BR5-29</strain>
    </source>
</reference>
<name>A0A5J5ILS1_9BACT</name>
<keyword evidence="6 8" id="KW-0472">Membrane</keyword>
<dbReference type="Gene3D" id="3.30.420.270">
    <property type="match status" value="1"/>
</dbReference>
<proteinExistence type="inferred from homology"/>
<keyword evidence="7" id="KW-0813">Transport</keyword>
<evidence type="ECO:0000256" key="2">
    <source>
        <dbReference type="ARBA" id="ARBA00005811"/>
    </source>
</evidence>
<evidence type="ECO:0000256" key="8">
    <source>
        <dbReference type="SAM" id="Phobius"/>
    </source>
</evidence>
<gene>
    <name evidence="9" type="ORF">FW778_04620</name>
</gene>
<evidence type="ECO:0000313" key="10">
    <source>
        <dbReference type="Proteomes" id="UP000326903"/>
    </source>
</evidence>
<dbReference type="PANTHER" id="PTHR30558">
    <property type="entry name" value="EXBD MEMBRANE COMPONENT OF PMF-DRIVEN MACROMOLECULE IMPORT SYSTEM"/>
    <property type="match status" value="1"/>
</dbReference>
<keyword evidence="7" id="KW-0653">Protein transport</keyword>
<dbReference type="GO" id="GO:0005886">
    <property type="term" value="C:plasma membrane"/>
    <property type="evidence" value="ECO:0007669"/>
    <property type="project" value="UniProtKB-SubCell"/>
</dbReference>
<evidence type="ECO:0000256" key="3">
    <source>
        <dbReference type="ARBA" id="ARBA00022475"/>
    </source>
</evidence>
<comment type="caution">
    <text evidence="9">The sequence shown here is derived from an EMBL/GenBank/DDBJ whole genome shotgun (WGS) entry which is preliminary data.</text>
</comment>
<dbReference type="AlphaFoldDB" id="A0A5J5ILS1"/>
<evidence type="ECO:0000256" key="4">
    <source>
        <dbReference type="ARBA" id="ARBA00022692"/>
    </source>
</evidence>
<dbReference type="RefSeq" id="WP_150413412.1">
    <property type="nucleotide sequence ID" value="NZ_VYQF01000001.1"/>
</dbReference>
<dbReference type="Proteomes" id="UP000326903">
    <property type="component" value="Unassembled WGS sequence"/>
</dbReference>
<protein>
    <submittedName>
        <fullName evidence="9">Biopolymer transporter ExbD</fullName>
    </submittedName>
</protein>
<keyword evidence="10" id="KW-1185">Reference proteome</keyword>
<dbReference type="GO" id="GO:0015031">
    <property type="term" value="P:protein transport"/>
    <property type="evidence" value="ECO:0007669"/>
    <property type="project" value="UniProtKB-KW"/>
</dbReference>
<dbReference type="InterPro" id="IPR003400">
    <property type="entry name" value="ExbD"/>
</dbReference>
<sequence>MSIRKRYKNEDTELDTGPLNDILFILMFFFLIISTLANPNVIKMNNPRATSETKAKQSVIVSINKNRDIYLGQQKIIFDSLESSLKKQLRVGDSIKPAVVINADSLVSWGDIVRVMQVAKKLGATTSASVSSAK</sequence>
<dbReference type="Pfam" id="PF02472">
    <property type="entry name" value="ExbD"/>
    <property type="match status" value="1"/>
</dbReference>